<dbReference type="STRING" id="1285928.SAMN04487894_113122"/>
<evidence type="ECO:0000256" key="1">
    <source>
        <dbReference type="ARBA" id="ARBA00004442"/>
    </source>
</evidence>
<keyword evidence="3" id="KW-0732">Signal</keyword>
<evidence type="ECO:0000259" key="7">
    <source>
        <dbReference type="Pfam" id="PF14322"/>
    </source>
</evidence>
<evidence type="ECO:0000313" key="9">
    <source>
        <dbReference type="Proteomes" id="UP000198757"/>
    </source>
</evidence>
<name>A0A1G6XP15_NIADE</name>
<dbReference type="RefSeq" id="WP_090391957.1">
    <property type="nucleotide sequence ID" value="NZ_FMZO01000013.1"/>
</dbReference>
<sequence length="462" mass="53300">MNTNKLNRRIILLLFCCMISFVSCRKFLDKKITNGITTPTQLSDLQALLDEALGLNESITPVYGEASSDDYFLNPDYKTVLDKNPLLKNVYIRRPYEYSFQNDWSKAYLEIYNANYCLDMIKAIPASTDNRNQWDNVYGSALFMRAYYFLLLTWEYAKAFDREASSRDLGIVLRLTSDFNVPSQRSSVKQCYDQIVNDVMESVGHLPDFPVHVYRPSKWAAYGLLARTYLSMRQYDSAYKYADECLKLRSDLMDFNGDKDVKPLGGKYPFSKFNKETIYYTGRSGWVVAALSAANYMFIDSGLVKSYEENDLRKTAFFSLVKGNYTFTGSYSQNATNFTGIATDEIFLIRAECAARLNNIKEALFDLNTLLASRYKSGSFLPLEILTKEGLIDRILLERRKELISRNLRWMDLKRLNKENKSIVLVRVYEGNTYTLQPNANYYALPLPTDIIKLAQIQQNDE</sequence>
<reference evidence="9" key="1">
    <citation type="submission" date="2016-10" db="EMBL/GenBank/DDBJ databases">
        <authorList>
            <person name="Varghese N."/>
            <person name="Submissions S."/>
        </authorList>
    </citation>
    <scope>NUCLEOTIDE SEQUENCE [LARGE SCALE GENOMIC DNA]</scope>
    <source>
        <strain evidence="9">DSM 25811 / CCM 8410 / LMG 26954 / E90</strain>
    </source>
</reference>
<dbReference type="SUPFAM" id="SSF48452">
    <property type="entry name" value="TPR-like"/>
    <property type="match status" value="1"/>
</dbReference>
<evidence type="ECO:0000256" key="3">
    <source>
        <dbReference type="ARBA" id="ARBA00022729"/>
    </source>
</evidence>
<dbReference type="Pfam" id="PF07980">
    <property type="entry name" value="SusD_RagB"/>
    <property type="match status" value="1"/>
</dbReference>
<comment type="subcellular location">
    <subcellularLocation>
        <location evidence="1">Cell outer membrane</location>
    </subcellularLocation>
</comment>
<keyword evidence="5" id="KW-0998">Cell outer membrane</keyword>
<evidence type="ECO:0000256" key="2">
    <source>
        <dbReference type="ARBA" id="ARBA00006275"/>
    </source>
</evidence>
<keyword evidence="9" id="KW-1185">Reference proteome</keyword>
<dbReference type="InterPro" id="IPR012944">
    <property type="entry name" value="SusD_RagB_dom"/>
</dbReference>
<feature type="domain" description="RagB/SusD" evidence="6">
    <location>
        <begin position="291"/>
        <end position="437"/>
    </location>
</feature>
<organism evidence="8 9">
    <name type="scientific">Niabella drilacis (strain DSM 25811 / CCM 8410 / CCUG 62505 / LMG 26954 / E90)</name>
    <dbReference type="NCBI Taxonomy" id="1285928"/>
    <lineage>
        <taxon>Bacteria</taxon>
        <taxon>Pseudomonadati</taxon>
        <taxon>Bacteroidota</taxon>
        <taxon>Chitinophagia</taxon>
        <taxon>Chitinophagales</taxon>
        <taxon>Chitinophagaceae</taxon>
        <taxon>Niabella</taxon>
    </lineage>
</organism>
<protein>
    <submittedName>
        <fullName evidence="8">SusD family protein</fullName>
    </submittedName>
</protein>
<dbReference type="InterPro" id="IPR033985">
    <property type="entry name" value="SusD-like_N"/>
</dbReference>
<accession>A0A1G6XP15</accession>
<evidence type="ECO:0000256" key="5">
    <source>
        <dbReference type="ARBA" id="ARBA00023237"/>
    </source>
</evidence>
<evidence type="ECO:0000313" key="8">
    <source>
        <dbReference type="EMBL" id="SDD79175.1"/>
    </source>
</evidence>
<dbReference type="EMBL" id="FMZO01000013">
    <property type="protein sequence ID" value="SDD79175.1"/>
    <property type="molecule type" value="Genomic_DNA"/>
</dbReference>
<dbReference type="OrthoDB" id="653598at2"/>
<dbReference type="Gene3D" id="1.25.40.390">
    <property type="match status" value="1"/>
</dbReference>
<comment type="similarity">
    <text evidence="2">Belongs to the SusD family.</text>
</comment>
<evidence type="ECO:0000259" key="6">
    <source>
        <dbReference type="Pfam" id="PF07980"/>
    </source>
</evidence>
<evidence type="ECO:0000256" key="4">
    <source>
        <dbReference type="ARBA" id="ARBA00023136"/>
    </source>
</evidence>
<keyword evidence="4" id="KW-0472">Membrane</keyword>
<dbReference type="AlphaFoldDB" id="A0A1G6XP15"/>
<dbReference type="Pfam" id="PF14322">
    <property type="entry name" value="SusD-like_3"/>
    <property type="match status" value="1"/>
</dbReference>
<dbReference type="PROSITE" id="PS51257">
    <property type="entry name" value="PROKAR_LIPOPROTEIN"/>
    <property type="match status" value="1"/>
</dbReference>
<dbReference type="GO" id="GO:0009279">
    <property type="term" value="C:cell outer membrane"/>
    <property type="evidence" value="ECO:0007669"/>
    <property type="project" value="UniProtKB-SubCell"/>
</dbReference>
<gene>
    <name evidence="8" type="ORF">SAMN04487894_113122</name>
</gene>
<proteinExistence type="inferred from homology"/>
<dbReference type="Proteomes" id="UP000198757">
    <property type="component" value="Unassembled WGS sequence"/>
</dbReference>
<dbReference type="InterPro" id="IPR011990">
    <property type="entry name" value="TPR-like_helical_dom_sf"/>
</dbReference>
<feature type="domain" description="SusD-like N-terminal" evidence="7">
    <location>
        <begin position="26"/>
        <end position="230"/>
    </location>
</feature>